<feature type="transmembrane region" description="Helical" evidence="9">
    <location>
        <begin position="117"/>
        <end position="136"/>
    </location>
</feature>
<evidence type="ECO:0000256" key="4">
    <source>
        <dbReference type="ARBA" id="ARBA00022679"/>
    </source>
</evidence>
<feature type="domain" description="Signal transduction histidine kinase subgroup 3 dimerisation and phosphoacceptor" evidence="10">
    <location>
        <begin position="174"/>
        <end position="235"/>
    </location>
</feature>
<dbReference type="Proteomes" id="UP000053681">
    <property type="component" value="Unassembled WGS sequence"/>
</dbReference>
<keyword evidence="4" id="KW-0808">Transferase</keyword>
<evidence type="ECO:0000256" key="2">
    <source>
        <dbReference type="ARBA" id="ARBA00012438"/>
    </source>
</evidence>
<name>A0A0V8JM00_9BACI</name>
<feature type="transmembrane region" description="Helical" evidence="9">
    <location>
        <begin position="5"/>
        <end position="23"/>
    </location>
</feature>
<keyword evidence="9" id="KW-1133">Transmembrane helix</keyword>
<comment type="caution">
    <text evidence="11">The sequence shown here is derived from an EMBL/GenBank/DDBJ whole genome shotgun (WGS) entry which is preliminary data.</text>
</comment>
<dbReference type="InterPro" id="IPR050482">
    <property type="entry name" value="Sensor_HK_TwoCompSys"/>
</dbReference>
<dbReference type="GO" id="GO:0005524">
    <property type="term" value="F:ATP binding"/>
    <property type="evidence" value="ECO:0007669"/>
    <property type="project" value="UniProtKB-KW"/>
</dbReference>
<dbReference type="PANTHER" id="PTHR24421:SF10">
    <property type="entry name" value="NITRATE_NITRITE SENSOR PROTEIN NARQ"/>
    <property type="match status" value="1"/>
</dbReference>
<dbReference type="RefSeq" id="WP_025909138.1">
    <property type="nucleotide sequence ID" value="NZ_KQ758646.1"/>
</dbReference>
<keyword evidence="9" id="KW-0472">Membrane</keyword>
<evidence type="ECO:0000256" key="7">
    <source>
        <dbReference type="ARBA" id="ARBA00022840"/>
    </source>
</evidence>
<keyword evidence="8" id="KW-0902">Two-component regulatory system</keyword>
<dbReference type="GO" id="GO:0016020">
    <property type="term" value="C:membrane"/>
    <property type="evidence" value="ECO:0007669"/>
    <property type="project" value="InterPro"/>
</dbReference>
<organism evidence="11 12">
    <name type="scientific">Priestia veravalensis</name>
    <dbReference type="NCBI Taxonomy" id="1414648"/>
    <lineage>
        <taxon>Bacteria</taxon>
        <taxon>Bacillati</taxon>
        <taxon>Bacillota</taxon>
        <taxon>Bacilli</taxon>
        <taxon>Bacillales</taxon>
        <taxon>Bacillaceae</taxon>
        <taxon>Priestia</taxon>
    </lineage>
</organism>
<keyword evidence="3" id="KW-0597">Phosphoprotein</keyword>
<evidence type="ECO:0000256" key="8">
    <source>
        <dbReference type="ARBA" id="ARBA00023012"/>
    </source>
</evidence>
<dbReference type="Pfam" id="PF07730">
    <property type="entry name" value="HisKA_3"/>
    <property type="match status" value="1"/>
</dbReference>
<keyword evidence="6" id="KW-0418">Kinase</keyword>
<gene>
    <name evidence="11" type="ORF">AS180_10015</name>
</gene>
<dbReference type="GO" id="GO:0000155">
    <property type="term" value="F:phosphorelay sensor kinase activity"/>
    <property type="evidence" value="ECO:0007669"/>
    <property type="project" value="InterPro"/>
</dbReference>
<dbReference type="Gene3D" id="1.20.5.1930">
    <property type="match status" value="1"/>
</dbReference>
<keyword evidence="7" id="KW-0067">ATP-binding</keyword>
<evidence type="ECO:0000256" key="9">
    <source>
        <dbReference type="SAM" id="Phobius"/>
    </source>
</evidence>
<sequence>MKTFLVQTTMFLAIWIALFFSMYQSVNTLGLLFLSFLSMLIYFTKPLWRQKLGNQMCQVLVLTSLGFFLSFSPLLMALFLYVSVEATSEVKGLSFRIYAGCTLIAFLLLTWIKLEALLLPTIIITVLIGVVLYQLGVSREEKQQKQLLYDELRGEYRSLKRMSLEADKAARNEERTRIARDIHDSVGHKLTALLLNIQVLKMSQELENVQLDQLKRLAEESLAETRHAVKELDKSTLQGVASIVHLIKKLESESHMNVSFTVKQRVLSLTLSNTQSVALYRAIQEGFTNAMRHGSSRELAITLMLSPVGDLSFQIKNSIAPDAPPFQEGFGLKALKQRIESIRGQVSYLQTPEHFSIEGIIKLN</sequence>
<evidence type="ECO:0000313" key="12">
    <source>
        <dbReference type="Proteomes" id="UP000053681"/>
    </source>
</evidence>
<dbReference type="PANTHER" id="PTHR24421">
    <property type="entry name" value="NITRATE/NITRITE SENSOR PROTEIN NARX-RELATED"/>
    <property type="match status" value="1"/>
</dbReference>
<protein>
    <recommendedName>
        <fullName evidence="2">histidine kinase</fullName>
        <ecNumber evidence="2">2.7.13.3</ecNumber>
    </recommendedName>
</protein>
<dbReference type="Gene3D" id="3.30.565.10">
    <property type="entry name" value="Histidine kinase-like ATPase, C-terminal domain"/>
    <property type="match status" value="1"/>
</dbReference>
<dbReference type="EC" id="2.7.13.3" evidence="2"/>
<evidence type="ECO:0000256" key="6">
    <source>
        <dbReference type="ARBA" id="ARBA00022777"/>
    </source>
</evidence>
<reference evidence="11 12" key="1">
    <citation type="submission" date="2015-11" db="EMBL/GenBank/DDBJ databases">
        <title>Bacillus caseinolyticus sp nov.</title>
        <authorList>
            <person name="Dastager S.G."/>
            <person name="Mawlankar R."/>
        </authorList>
    </citation>
    <scope>NUCLEOTIDE SEQUENCE [LARGE SCALE GENOMIC DNA]</scope>
    <source>
        <strain evidence="11 12">SGD-V-76</strain>
    </source>
</reference>
<dbReference type="AlphaFoldDB" id="A0A0V8JM00"/>
<evidence type="ECO:0000256" key="3">
    <source>
        <dbReference type="ARBA" id="ARBA00022553"/>
    </source>
</evidence>
<evidence type="ECO:0000256" key="5">
    <source>
        <dbReference type="ARBA" id="ARBA00022741"/>
    </source>
</evidence>
<keyword evidence="12" id="KW-1185">Reference proteome</keyword>
<keyword evidence="5" id="KW-0547">Nucleotide-binding</keyword>
<feature type="transmembrane region" description="Helical" evidence="9">
    <location>
        <begin position="29"/>
        <end position="48"/>
    </location>
</feature>
<accession>A0A0V8JM00</accession>
<evidence type="ECO:0000256" key="1">
    <source>
        <dbReference type="ARBA" id="ARBA00000085"/>
    </source>
</evidence>
<dbReference type="InterPro" id="IPR036890">
    <property type="entry name" value="HATPase_C_sf"/>
</dbReference>
<dbReference type="InterPro" id="IPR011712">
    <property type="entry name" value="Sig_transdc_His_kin_sub3_dim/P"/>
</dbReference>
<evidence type="ECO:0000313" key="11">
    <source>
        <dbReference type="EMBL" id="KSU88033.1"/>
    </source>
</evidence>
<keyword evidence="9" id="KW-0812">Transmembrane</keyword>
<comment type="catalytic activity">
    <reaction evidence="1">
        <text>ATP + protein L-histidine = ADP + protein N-phospho-L-histidine.</text>
        <dbReference type="EC" id="2.7.13.3"/>
    </reaction>
</comment>
<feature type="transmembrane region" description="Helical" evidence="9">
    <location>
        <begin position="60"/>
        <end position="81"/>
    </location>
</feature>
<dbReference type="EMBL" id="LNQP01000030">
    <property type="protein sequence ID" value="KSU88033.1"/>
    <property type="molecule type" value="Genomic_DNA"/>
</dbReference>
<proteinExistence type="predicted"/>
<evidence type="ECO:0000259" key="10">
    <source>
        <dbReference type="Pfam" id="PF07730"/>
    </source>
</evidence>
<dbReference type="GO" id="GO:0046983">
    <property type="term" value="F:protein dimerization activity"/>
    <property type="evidence" value="ECO:0007669"/>
    <property type="project" value="InterPro"/>
</dbReference>
<feature type="transmembrane region" description="Helical" evidence="9">
    <location>
        <begin position="93"/>
        <end position="112"/>
    </location>
</feature>